<comment type="caution">
    <text evidence="7">The sequence shown here is derived from an EMBL/GenBank/DDBJ whole genome shotgun (WGS) entry which is preliminary data.</text>
</comment>
<comment type="catalytic activity">
    <reaction evidence="4">
        <text>(R)-pantoate + NADP(+) = 2-dehydropantoate + NADPH + H(+)</text>
        <dbReference type="Rhea" id="RHEA:16233"/>
        <dbReference type="ChEBI" id="CHEBI:11561"/>
        <dbReference type="ChEBI" id="CHEBI:15378"/>
        <dbReference type="ChEBI" id="CHEBI:15980"/>
        <dbReference type="ChEBI" id="CHEBI:57783"/>
        <dbReference type="ChEBI" id="CHEBI:58349"/>
        <dbReference type="EC" id="1.1.1.169"/>
    </reaction>
</comment>
<evidence type="ECO:0000313" key="7">
    <source>
        <dbReference type="EMBL" id="MFC3041353.1"/>
    </source>
</evidence>
<dbReference type="Pfam" id="PF08546">
    <property type="entry name" value="ApbA_C"/>
    <property type="match status" value="1"/>
</dbReference>
<protein>
    <recommendedName>
        <fullName evidence="4">2-dehydropantoate 2-reductase</fullName>
        <ecNumber evidence="4">1.1.1.169</ecNumber>
    </recommendedName>
    <alternativeName>
        <fullName evidence="4">Ketopantoate reductase</fullName>
    </alternativeName>
</protein>
<evidence type="ECO:0000256" key="1">
    <source>
        <dbReference type="ARBA" id="ARBA00007870"/>
    </source>
</evidence>
<accession>A0ABV7CYP0</accession>
<gene>
    <name evidence="7" type="ORF">ACFOGI_13985</name>
</gene>
<dbReference type="PANTHER" id="PTHR21708:SF26">
    <property type="entry name" value="2-DEHYDROPANTOATE 2-REDUCTASE"/>
    <property type="match status" value="1"/>
</dbReference>
<comment type="function">
    <text evidence="4">Catalyzes the NADPH-dependent reduction of ketopantoate into pantoic acid.</text>
</comment>
<dbReference type="InterPro" id="IPR008927">
    <property type="entry name" value="6-PGluconate_DH-like_C_sf"/>
</dbReference>
<dbReference type="InterPro" id="IPR003710">
    <property type="entry name" value="ApbA"/>
</dbReference>
<dbReference type="Gene3D" id="3.40.50.720">
    <property type="entry name" value="NAD(P)-binding Rossmann-like Domain"/>
    <property type="match status" value="1"/>
</dbReference>
<dbReference type="Pfam" id="PF02558">
    <property type="entry name" value="ApbA"/>
    <property type="match status" value="1"/>
</dbReference>
<evidence type="ECO:0000256" key="2">
    <source>
        <dbReference type="ARBA" id="ARBA00022857"/>
    </source>
</evidence>
<dbReference type="InterPro" id="IPR013328">
    <property type="entry name" value="6PGD_dom2"/>
</dbReference>
<feature type="domain" description="Ketopantoate reductase C-terminal" evidence="6">
    <location>
        <begin position="177"/>
        <end position="300"/>
    </location>
</feature>
<keyword evidence="4" id="KW-0566">Pantothenate biosynthesis</keyword>
<dbReference type="RefSeq" id="WP_390273803.1">
    <property type="nucleotide sequence ID" value="NZ_JBHRSA010000049.1"/>
</dbReference>
<feature type="domain" description="Ketopantoate reductase N-terminal" evidence="5">
    <location>
        <begin position="8"/>
        <end position="150"/>
    </location>
</feature>
<reference evidence="8" key="1">
    <citation type="journal article" date="2019" name="Int. J. Syst. Evol. Microbiol.">
        <title>The Global Catalogue of Microorganisms (GCM) 10K type strain sequencing project: providing services to taxonomists for standard genome sequencing and annotation.</title>
        <authorList>
            <consortium name="The Broad Institute Genomics Platform"/>
            <consortium name="The Broad Institute Genome Sequencing Center for Infectious Disease"/>
            <person name="Wu L."/>
            <person name="Ma J."/>
        </authorList>
    </citation>
    <scope>NUCLEOTIDE SEQUENCE [LARGE SCALE GENOMIC DNA]</scope>
    <source>
        <strain evidence="8">KCTC 13128</strain>
    </source>
</reference>
<comment type="pathway">
    <text evidence="4">Cofactor biosynthesis; (R)-pantothenate biosynthesis; (R)-pantoate from 3-methyl-2-oxobutanoate: step 2/2.</text>
</comment>
<organism evidence="7 8">
    <name type="scientific">Virgibacillus xinjiangensis</name>
    <dbReference type="NCBI Taxonomy" id="393090"/>
    <lineage>
        <taxon>Bacteria</taxon>
        <taxon>Bacillati</taxon>
        <taxon>Bacillota</taxon>
        <taxon>Bacilli</taxon>
        <taxon>Bacillales</taxon>
        <taxon>Bacillaceae</taxon>
        <taxon>Virgibacillus</taxon>
    </lineage>
</organism>
<name>A0ABV7CYP0_9BACI</name>
<evidence type="ECO:0000256" key="3">
    <source>
        <dbReference type="ARBA" id="ARBA00023002"/>
    </source>
</evidence>
<dbReference type="SUPFAM" id="SSF48179">
    <property type="entry name" value="6-phosphogluconate dehydrogenase C-terminal domain-like"/>
    <property type="match status" value="1"/>
</dbReference>
<dbReference type="Gene3D" id="1.10.1040.10">
    <property type="entry name" value="N-(1-d-carboxylethyl)-l-norvaline Dehydrogenase, domain 2"/>
    <property type="match status" value="1"/>
</dbReference>
<evidence type="ECO:0000256" key="4">
    <source>
        <dbReference type="RuleBase" id="RU362068"/>
    </source>
</evidence>
<evidence type="ECO:0000259" key="5">
    <source>
        <dbReference type="Pfam" id="PF02558"/>
    </source>
</evidence>
<dbReference type="InterPro" id="IPR051402">
    <property type="entry name" value="KPR-Related"/>
</dbReference>
<proteinExistence type="inferred from homology"/>
<dbReference type="EC" id="1.1.1.169" evidence="4"/>
<evidence type="ECO:0000259" key="6">
    <source>
        <dbReference type="Pfam" id="PF08546"/>
    </source>
</evidence>
<sequence length="313" mass="35394">MKKIKTVTLVGLGAIGAAYGSRLQQFLGESFKVVADTERVKRYTEQGIRVNGEEVPFRYISSTEPAEPADLVIFAVKNAELPQAIENARNHIGENTIILSLLNGVSSEEEIRRATGNAHILYSMCVEIAAVRDGQNIHYHSIGRICFGDKEQYGTKDEEAVRSLFEDAGIPYEIPQDIMHTIWAKFMFNVGINQTSAVLKARYHVFQQLKDAHEWVESAMYEVVKVAEREGIHLTEKDVHSYRPILHNLSPDGQTSMLQDVVAKRKTEVEYFAGKVCELGKKHGIPTPVNEQLYKIIRIMEQSYYIHSPERSN</sequence>
<dbReference type="Proteomes" id="UP001595279">
    <property type="component" value="Unassembled WGS sequence"/>
</dbReference>
<dbReference type="SUPFAM" id="SSF51735">
    <property type="entry name" value="NAD(P)-binding Rossmann-fold domains"/>
    <property type="match status" value="1"/>
</dbReference>
<keyword evidence="8" id="KW-1185">Reference proteome</keyword>
<comment type="similarity">
    <text evidence="1 4">Belongs to the ketopantoate reductase family.</text>
</comment>
<keyword evidence="3 4" id="KW-0560">Oxidoreductase</keyword>
<dbReference type="InterPro" id="IPR013332">
    <property type="entry name" value="KPR_N"/>
</dbReference>
<evidence type="ECO:0000313" key="8">
    <source>
        <dbReference type="Proteomes" id="UP001595279"/>
    </source>
</evidence>
<dbReference type="PANTHER" id="PTHR21708">
    <property type="entry name" value="PROBABLE 2-DEHYDROPANTOATE 2-REDUCTASE"/>
    <property type="match status" value="1"/>
</dbReference>
<dbReference type="NCBIfam" id="TIGR00745">
    <property type="entry name" value="apbA_panE"/>
    <property type="match status" value="1"/>
</dbReference>
<dbReference type="InterPro" id="IPR036291">
    <property type="entry name" value="NAD(P)-bd_dom_sf"/>
</dbReference>
<keyword evidence="2 4" id="KW-0521">NADP</keyword>
<dbReference type="InterPro" id="IPR013752">
    <property type="entry name" value="KPA_reductase"/>
</dbReference>
<dbReference type="EMBL" id="JBHRSA010000049">
    <property type="protein sequence ID" value="MFC3041353.1"/>
    <property type="molecule type" value="Genomic_DNA"/>
</dbReference>